<dbReference type="InterPro" id="IPR011989">
    <property type="entry name" value="ARM-like"/>
</dbReference>
<dbReference type="GeneID" id="85472981"/>
<protein>
    <recommendedName>
        <fullName evidence="4">HEAT repeat domain-containing protein</fullName>
    </recommendedName>
</protein>
<sequence length="61" mass="6484">MAALVGFLKDEDSNVRDSAAYALGKQSTLSDTTTAALVGLLKDEDWRVREIAAKALGKSTN</sequence>
<dbReference type="AlphaFoldDB" id="A0AAI9ZPU9"/>
<evidence type="ECO:0008006" key="4">
    <source>
        <dbReference type="Google" id="ProtNLM"/>
    </source>
</evidence>
<evidence type="ECO:0000256" key="1">
    <source>
        <dbReference type="PROSITE-ProRule" id="PRU00103"/>
    </source>
</evidence>
<dbReference type="SUPFAM" id="SSF48371">
    <property type="entry name" value="ARM repeat"/>
    <property type="match status" value="1"/>
</dbReference>
<organism evidence="2 3">
    <name type="scientific">Colletotrichum phormii</name>
    <dbReference type="NCBI Taxonomy" id="359342"/>
    <lineage>
        <taxon>Eukaryota</taxon>
        <taxon>Fungi</taxon>
        <taxon>Dikarya</taxon>
        <taxon>Ascomycota</taxon>
        <taxon>Pezizomycotina</taxon>
        <taxon>Sordariomycetes</taxon>
        <taxon>Hypocreomycetidae</taxon>
        <taxon>Glomerellales</taxon>
        <taxon>Glomerellaceae</taxon>
        <taxon>Colletotrichum</taxon>
        <taxon>Colletotrichum acutatum species complex</taxon>
    </lineage>
</organism>
<gene>
    <name evidence="2" type="ORF">BDP81DRAFT_395867</name>
</gene>
<dbReference type="Proteomes" id="UP001243989">
    <property type="component" value="Unassembled WGS sequence"/>
</dbReference>
<proteinExistence type="predicted"/>
<evidence type="ECO:0000313" key="3">
    <source>
        <dbReference type="Proteomes" id="UP001243989"/>
    </source>
</evidence>
<dbReference type="InterPro" id="IPR021133">
    <property type="entry name" value="HEAT_type_2"/>
</dbReference>
<dbReference type="Gene3D" id="1.25.10.10">
    <property type="entry name" value="Leucine-rich Repeat Variant"/>
    <property type="match status" value="1"/>
</dbReference>
<dbReference type="RefSeq" id="XP_060443184.1">
    <property type="nucleotide sequence ID" value="XM_060588119.1"/>
</dbReference>
<name>A0AAI9ZPU9_9PEZI</name>
<evidence type="ECO:0000313" key="2">
    <source>
        <dbReference type="EMBL" id="KAK1634577.1"/>
    </source>
</evidence>
<dbReference type="Pfam" id="PF13646">
    <property type="entry name" value="HEAT_2"/>
    <property type="match status" value="1"/>
</dbReference>
<keyword evidence="3" id="KW-1185">Reference proteome</keyword>
<comment type="caution">
    <text evidence="2">The sequence shown here is derived from an EMBL/GenBank/DDBJ whole genome shotgun (WGS) entry which is preliminary data.</text>
</comment>
<accession>A0AAI9ZPU9</accession>
<dbReference type="PROSITE" id="PS50077">
    <property type="entry name" value="HEAT_REPEAT"/>
    <property type="match status" value="1"/>
</dbReference>
<reference evidence="2" key="1">
    <citation type="submission" date="2021-06" db="EMBL/GenBank/DDBJ databases">
        <title>Comparative genomics, transcriptomics and evolutionary studies reveal genomic signatures of adaptation to plant cell wall in hemibiotrophic fungi.</title>
        <authorList>
            <consortium name="DOE Joint Genome Institute"/>
            <person name="Baroncelli R."/>
            <person name="Diaz J.F."/>
            <person name="Benocci T."/>
            <person name="Peng M."/>
            <person name="Battaglia E."/>
            <person name="Haridas S."/>
            <person name="Andreopoulos W."/>
            <person name="Labutti K."/>
            <person name="Pangilinan J."/>
            <person name="Floch G.L."/>
            <person name="Makela M.R."/>
            <person name="Henrissat B."/>
            <person name="Grigoriev I.V."/>
            <person name="Crouch J.A."/>
            <person name="De Vries R.P."/>
            <person name="Sukno S.A."/>
            <person name="Thon M.R."/>
        </authorList>
    </citation>
    <scope>NUCLEOTIDE SEQUENCE</scope>
    <source>
        <strain evidence="2">CBS 102054</strain>
    </source>
</reference>
<dbReference type="InterPro" id="IPR016024">
    <property type="entry name" value="ARM-type_fold"/>
</dbReference>
<feature type="repeat" description="HEAT" evidence="1">
    <location>
        <begin position="33"/>
        <end position="61"/>
    </location>
</feature>
<dbReference type="EMBL" id="JAHMHQ010000014">
    <property type="protein sequence ID" value="KAK1634577.1"/>
    <property type="molecule type" value="Genomic_DNA"/>
</dbReference>